<dbReference type="AlphaFoldDB" id="A0A4Z1G6V0"/>
<evidence type="ECO:0000256" key="2">
    <source>
        <dbReference type="SAM" id="Phobius"/>
    </source>
</evidence>
<dbReference type="PANTHER" id="PTHR16861:SF4">
    <property type="entry name" value="SH3 DOMAIN PROTEIN (AFU_ORTHOLOGUE AFUA_1G13610)"/>
    <property type="match status" value="1"/>
</dbReference>
<name>A0A4Z1G6V0_9HELO</name>
<feature type="compositionally biased region" description="Low complexity" evidence="1">
    <location>
        <begin position="250"/>
        <end position="260"/>
    </location>
</feature>
<dbReference type="PANTHER" id="PTHR16861">
    <property type="entry name" value="GLYCOPROTEIN 38"/>
    <property type="match status" value="1"/>
</dbReference>
<dbReference type="Proteomes" id="UP000297814">
    <property type="component" value="Unassembled WGS sequence"/>
</dbReference>
<keyword evidence="4" id="KW-1185">Reference proteome</keyword>
<evidence type="ECO:0008006" key="5">
    <source>
        <dbReference type="Google" id="ProtNLM"/>
    </source>
</evidence>
<feature type="region of interest" description="Disordered" evidence="1">
    <location>
        <begin position="229"/>
        <end position="294"/>
    </location>
</feature>
<keyword evidence="2" id="KW-1133">Transmembrane helix</keyword>
<keyword evidence="2" id="KW-0472">Membrane</keyword>
<keyword evidence="2" id="KW-0812">Transmembrane</keyword>
<reference evidence="3 4" key="1">
    <citation type="submission" date="2017-12" db="EMBL/GenBank/DDBJ databases">
        <title>Comparative genomics of Botrytis spp.</title>
        <authorList>
            <person name="Valero-Jimenez C.A."/>
            <person name="Tapia P."/>
            <person name="Veloso J."/>
            <person name="Silva-Moreno E."/>
            <person name="Staats M."/>
            <person name="Valdes J.H."/>
            <person name="Van Kan J.A.L."/>
        </authorList>
    </citation>
    <scope>NUCLEOTIDE SEQUENCE [LARGE SCALE GENOMIC DNA]</scope>
    <source>
        <strain evidence="3 4">Bh0001</strain>
    </source>
</reference>
<dbReference type="EMBL" id="PQXK01000298">
    <property type="protein sequence ID" value="TGO32655.1"/>
    <property type="molecule type" value="Genomic_DNA"/>
</dbReference>
<organism evidence="3 4">
    <name type="scientific">Botrytis hyacinthi</name>
    <dbReference type="NCBI Taxonomy" id="278943"/>
    <lineage>
        <taxon>Eukaryota</taxon>
        <taxon>Fungi</taxon>
        <taxon>Dikarya</taxon>
        <taxon>Ascomycota</taxon>
        <taxon>Pezizomycotina</taxon>
        <taxon>Leotiomycetes</taxon>
        <taxon>Helotiales</taxon>
        <taxon>Sclerotiniaceae</taxon>
        <taxon>Botrytis</taxon>
    </lineage>
</organism>
<protein>
    <recommendedName>
        <fullName evidence="5">Mid2 domain-containing protein</fullName>
    </recommendedName>
</protein>
<feature type="region of interest" description="Disordered" evidence="1">
    <location>
        <begin position="166"/>
        <end position="193"/>
    </location>
</feature>
<sequence length="294" mass="30743">MTDKFTQNCYAWFDGGVETIEPRNYFPCGTVNSTSDFLTCCMEFDTCVGNNICQASPGVAEPEYYLGYCNDPTYTASVCPKECVDLETNGGGAIGIVYNSTTSEWNCCNDTACKSLSNEVFKAPAPSSLSVIASPTSRPYSTFTTSSASASSTSSSVAITSSSSVSSSTIESSTTTPTSSSSSSPSRSSSKLSPGAITGIAIGAAIFVGLLALLTYFLLRKRTNRDNRNQNAGEAYAKPELAGETGNRGEGSSEVEGAGESRVEMGGGEMSEMGEGRSQAWELQGGERGRVELG</sequence>
<feature type="compositionally biased region" description="Basic and acidic residues" evidence="1">
    <location>
        <begin position="285"/>
        <end position="294"/>
    </location>
</feature>
<accession>A0A4Z1G6V0</accession>
<comment type="caution">
    <text evidence="3">The sequence shown here is derived from an EMBL/GenBank/DDBJ whole genome shotgun (WGS) entry which is preliminary data.</text>
</comment>
<evidence type="ECO:0000256" key="1">
    <source>
        <dbReference type="SAM" id="MobiDB-lite"/>
    </source>
</evidence>
<feature type="transmembrane region" description="Helical" evidence="2">
    <location>
        <begin position="196"/>
        <end position="219"/>
    </location>
</feature>
<evidence type="ECO:0000313" key="4">
    <source>
        <dbReference type="Proteomes" id="UP000297814"/>
    </source>
</evidence>
<evidence type="ECO:0000313" key="3">
    <source>
        <dbReference type="EMBL" id="TGO32655.1"/>
    </source>
</evidence>
<proteinExistence type="predicted"/>
<gene>
    <name evidence="3" type="ORF">BHYA_0298g00020</name>
</gene>